<keyword evidence="2" id="KW-0723">Serine/threonine-protein kinase</keyword>
<keyword evidence="8" id="KW-1185">Reference proteome</keyword>
<reference evidence="7 8" key="1">
    <citation type="journal article" date="2021" name="bioRxiv">
        <title>The Gossypium anomalum genome as a resource for cotton improvement and evolutionary analysis of hybrid incompatibility.</title>
        <authorList>
            <person name="Grover C.E."/>
            <person name="Yuan D."/>
            <person name="Arick M.A."/>
            <person name="Miller E.R."/>
            <person name="Hu G."/>
            <person name="Peterson D.G."/>
            <person name="Wendel J.F."/>
            <person name="Udall J.A."/>
        </authorList>
    </citation>
    <scope>NUCLEOTIDE SEQUENCE [LARGE SCALE GENOMIC DNA]</scope>
    <source>
        <strain evidence="7">JFW-Udall</strain>
        <tissue evidence="7">Leaf</tissue>
    </source>
</reference>
<dbReference type="OrthoDB" id="992918at2759"/>
<gene>
    <name evidence="7" type="ORF">CXB51_005804</name>
</gene>
<keyword evidence="6" id="KW-0067">ATP-binding</keyword>
<keyword evidence="4" id="KW-0547">Nucleotide-binding</keyword>
<accession>A0A8J5ZI93</accession>
<keyword evidence="5" id="KW-0418">Kinase</keyword>
<dbReference type="GO" id="GO:0005524">
    <property type="term" value="F:ATP binding"/>
    <property type="evidence" value="ECO:0007669"/>
    <property type="project" value="UniProtKB-KW"/>
</dbReference>
<dbReference type="GO" id="GO:0004674">
    <property type="term" value="F:protein serine/threonine kinase activity"/>
    <property type="evidence" value="ECO:0007669"/>
    <property type="project" value="UniProtKB-KW"/>
</dbReference>
<comment type="similarity">
    <text evidence="1">Belongs to the protein kinase superfamily. CAMK Ser/Thr protein kinase family. CaMK subfamily.</text>
</comment>
<name>A0A8J5ZI93_9ROSI</name>
<comment type="caution">
    <text evidence="7">The sequence shown here is derived from an EMBL/GenBank/DDBJ whole genome shotgun (WGS) entry which is preliminary data.</text>
</comment>
<evidence type="ECO:0000256" key="5">
    <source>
        <dbReference type="ARBA" id="ARBA00022777"/>
    </source>
</evidence>
<dbReference type="PANTHER" id="PTHR24349">
    <property type="entry name" value="SERINE/THREONINE-PROTEIN KINASE"/>
    <property type="match status" value="1"/>
</dbReference>
<proteinExistence type="inferred from homology"/>
<keyword evidence="3" id="KW-0808">Transferase</keyword>
<dbReference type="AlphaFoldDB" id="A0A8J5ZI93"/>
<sequence>MLSKKQRAMMGTYETLLLAFDMDNIVDEARSLCNMVNDSMRLWEAHITWLQRFLKVIMAQRLVSKVLELLSIFYFMVCHHSGQRDPWPKLSDNAKDFVKKMFNPDPKQHLTVQECLKAPNVPLGETVKARLKQLSIMNKLKKRALRVQHPRIQDLMMTDIRNMQAFALYIQKNDIKFDLFSIAKEMEKHVSVFTLMFLEKHIYPSHHSTLNLDHINILF</sequence>
<dbReference type="InterPro" id="IPR050205">
    <property type="entry name" value="CDPK_Ser/Thr_kinases"/>
</dbReference>
<evidence type="ECO:0000256" key="4">
    <source>
        <dbReference type="ARBA" id="ARBA00022741"/>
    </source>
</evidence>
<evidence type="ECO:0000256" key="3">
    <source>
        <dbReference type="ARBA" id="ARBA00022679"/>
    </source>
</evidence>
<dbReference type="SUPFAM" id="SSF56112">
    <property type="entry name" value="Protein kinase-like (PK-like)"/>
    <property type="match status" value="1"/>
</dbReference>
<dbReference type="InterPro" id="IPR011009">
    <property type="entry name" value="Kinase-like_dom_sf"/>
</dbReference>
<organism evidence="7 8">
    <name type="scientific">Gossypium anomalum</name>
    <dbReference type="NCBI Taxonomy" id="47600"/>
    <lineage>
        <taxon>Eukaryota</taxon>
        <taxon>Viridiplantae</taxon>
        <taxon>Streptophyta</taxon>
        <taxon>Embryophyta</taxon>
        <taxon>Tracheophyta</taxon>
        <taxon>Spermatophyta</taxon>
        <taxon>Magnoliopsida</taxon>
        <taxon>eudicotyledons</taxon>
        <taxon>Gunneridae</taxon>
        <taxon>Pentapetalae</taxon>
        <taxon>rosids</taxon>
        <taxon>malvids</taxon>
        <taxon>Malvales</taxon>
        <taxon>Malvaceae</taxon>
        <taxon>Malvoideae</taxon>
        <taxon>Gossypium</taxon>
    </lineage>
</organism>
<dbReference type="EMBL" id="JAHUZN010000003">
    <property type="protein sequence ID" value="KAG8499287.1"/>
    <property type="molecule type" value="Genomic_DNA"/>
</dbReference>
<evidence type="ECO:0000313" key="7">
    <source>
        <dbReference type="EMBL" id="KAG8499287.1"/>
    </source>
</evidence>
<protein>
    <submittedName>
        <fullName evidence="7">Uncharacterized protein</fullName>
    </submittedName>
</protein>
<evidence type="ECO:0000313" key="8">
    <source>
        <dbReference type="Proteomes" id="UP000701853"/>
    </source>
</evidence>
<evidence type="ECO:0000256" key="6">
    <source>
        <dbReference type="ARBA" id="ARBA00022840"/>
    </source>
</evidence>
<dbReference type="Gene3D" id="1.10.510.10">
    <property type="entry name" value="Transferase(Phosphotransferase) domain 1"/>
    <property type="match status" value="1"/>
</dbReference>
<evidence type="ECO:0000256" key="1">
    <source>
        <dbReference type="ARBA" id="ARBA00005354"/>
    </source>
</evidence>
<evidence type="ECO:0000256" key="2">
    <source>
        <dbReference type="ARBA" id="ARBA00022527"/>
    </source>
</evidence>
<dbReference type="Proteomes" id="UP000701853">
    <property type="component" value="Chromosome 3"/>
</dbReference>